<accession>G0NM98</accession>
<gene>
    <name evidence="3" type="ORF">CAEBREN_17053</name>
</gene>
<name>G0NM98_CAEBE</name>
<dbReference type="InParanoid" id="G0NM98"/>
<dbReference type="eggNOG" id="ENOG502TH0R">
    <property type="taxonomic scope" value="Eukaryota"/>
</dbReference>
<sequence length="399" mass="45978">MTNYLITELAYLILLFLLSTFTIFACSCNTRARQETHLERRQALRERQRQAVLSGRSVRSVIETEVETETTHCPTWICVGKLAPRLKNQNDVYERIDQFDEASQNMEKEKPPFELVIDSPKKSIKSVKTKNGTHVKYSDIVSNDIYSLFENKMIQKFFSLSLFLIYSHTVSPDKCSDAHHDCRLIAVKCLSPNRIEQKLMEISCPLTCGYCIETRNSVGSTVTTTVTPEKIIMPSKCIDEADDCADRINFCNRKFYKRMMSLQCAKTCKFCDPDEEYEEEEIEDSREVHLSNLRSKMGEETVQKLEELKIVDNVIDLIKNATASTIVERKPRRFFKKPTNISAEVTEQEECVDRASDCERNQKLCTHKAYMSLFRKICAKTCEYCGLADSTFESSGELY</sequence>
<proteinExistence type="predicted"/>
<evidence type="ECO:0000256" key="1">
    <source>
        <dbReference type="PROSITE-ProRule" id="PRU01005"/>
    </source>
</evidence>
<dbReference type="PANTHER" id="PTHR21724:SF109">
    <property type="entry name" value="SHKT DOMAIN-CONTAINING PROTEIN"/>
    <property type="match status" value="1"/>
</dbReference>
<dbReference type="Pfam" id="PF01549">
    <property type="entry name" value="ShK"/>
    <property type="match status" value="3"/>
</dbReference>
<evidence type="ECO:0000313" key="3">
    <source>
        <dbReference type="EMBL" id="EGT34052.1"/>
    </source>
</evidence>
<dbReference type="FunCoup" id="G0NM98">
    <property type="interactions" value="77"/>
</dbReference>
<comment type="caution">
    <text evidence="1">Lacks conserved residue(s) required for the propagation of feature annotation.</text>
</comment>
<dbReference type="HOGENOM" id="CLU_691224_0_0_1"/>
<organism evidence="4">
    <name type="scientific">Caenorhabditis brenneri</name>
    <name type="common">Nematode worm</name>
    <dbReference type="NCBI Taxonomy" id="135651"/>
    <lineage>
        <taxon>Eukaryota</taxon>
        <taxon>Metazoa</taxon>
        <taxon>Ecdysozoa</taxon>
        <taxon>Nematoda</taxon>
        <taxon>Chromadorea</taxon>
        <taxon>Rhabditida</taxon>
        <taxon>Rhabditina</taxon>
        <taxon>Rhabditomorpha</taxon>
        <taxon>Rhabditoidea</taxon>
        <taxon>Rhabditidae</taxon>
        <taxon>Peloderinae</taxon>
        <taxon>Caenorhabditis</taxon>
    </lineage>
</organism>
<evidence type="ECO:0000313" key="4">
    <source>
        <dbReference type="Proteomes" id="UP000008068"/>
    </source>
</evidence>
<feature type="domain" description="ShKT" evidence="2">
    <location>
        <begin position="237"/>
        <end position="271"/>
    </location>
</feature>
<dbReference type="AlphaFoldDB" id="G0NM98"/>
<feature type="disulfide bond" evidence="1">
    <location>
        <begin position="351"/>
        <end position="385"/>
    </location>
</feature>
<dbReference type="PROSITE" id="PS51670">
    <property type="entry name" value="SHKT"/>
    <property type="match status" value="2"/>
</dbReference>
<feature type="domain" description="ShKT" evidence="2">
    <location>
        <begin position="351"/>
        <end position="385"/>
    </location>
</feature>
<dbReference type="EMBL" id="GL379909">
    <property type="protein sequence ID" value="EGT34052.1"/>
    <property type="molecule type" value="Genomic_DNA"/>
</dbReference>
<reference evidence="4" key="1">
    <citation type="submission" date="2011-07" db="EMBL/GenBank/DDBJ databases">
        <authorList>
            <consortium name="Caenorhabditis brenneri Sequencing and Analysis Consortium"/>
            <person name="Wilson R.K."/>
        </authorList>
    </citation>
    <scope>NUCLEOTIDE SEQUENCE [LARGE SCALE GENOMIC DNA]</scope>
    <source>
        <strain evidence="4">PB2801</strain>
    </source>
</reference>
<protein>
    <recommendedName>
        <fullName evidence="2">ShKT domain-containing protein</fullName>
    </recommendedName>
</protein>
<keyword evidence="4" id="KW-1185">Reference proteome</keyword>
<dbReference type="Gene3D" id="1.10.10.1940">
    <property type="match status" value="3"/>
</dbReference>
<dbReference type="SMART" id="SM00254">
    <property type="entry name" value="ShKT"/>
    <property type="match status" value="3"/>
</dbReference>
<feature type="disulfide bond" evidence="1">
    <location>
        <begin position="237"/>
        <end position="271"/>
    </location>
</feature>
<evidence type="ECO:0000259" key="2">
    <source>
        <dbReference type="PROSITE" id="PS51670"/>
    </source>
</evidence>
<keyword evidence="1" id="KW-1015">Disulfide bond</keyword>
<dbReference type="OrthoDB" id="5849374at2759"/>
<dbReference type="InterPro" id="IPR003582">
    <property type="entry name" value="ShKT_dom"/>
</dbReference>
<dbReference type="Proteomes" id="UP000008068">
    <property type="component" value="Unassembled WGS sequence"/>
</dbReference>
<dbReference type="PANTHER" id="PTHR21724">
    <property type="entry name" value="SHKT DOMAIN-CONTAINING PROTEIN"/>
    <property type="match status" value="1"/>
</dbReference>